<accession>A0A8S5N4X8</accession>
<sequence>METTLFICSIIACVIGIATFVVGMNSRAKADGEVVQKLNQAVAGIAELKTDVKEIKNSQQSLALLVNSHEEQIKTLFHNLSDLNNTHDVLIEILNYIKQTGVEMHGHSYQGLGNHED</sequence>
<proteinExistence type="predicted"/>
<name>A0A8S5N4X8_9CAUD</name>
<evidence type="ECO:0000313" key="1">
    <source>
        <dbReference type="EMBL" id="DAD89383.1"/>
    </source>
</evidence>
<reference evidence="1" key="1">
    <citation type="journal article" date="2021" name="Proc. Natl. Acad. Sci. U.S.A.">
        <title>A Catalog of Tens of Thousands of Viruses from Human Metagenomes Reveals Hidden Associations with Chronic Diseases.</title>
        <authorList>
            <person name="Tisza M.J."/>
            <person name="Buck C.B."/>
        </authorList>
    </citation>
    <scope>NUCLEOTIDE SEQUENCE</scope>
    <source>
        <strain evidence="1">CtiJY10</strain>
    </source>
</reference>
<organism evidence="1">
    <name type="scientific">Podoviridae sp. ctiJY10</name>
    <dbReference type="NCBI Taxonomy" id="2826572"/>
    <lineage>
        <taxon>Viruses</taxon>
        <taxon>Duplodnaviria</taxon>
        <taxon>Heunggongvirae</taxon>
        <taxon>Uroviricota</taxon>
        <taxon>Caudoviricetes</taxon>
    </lineage>
</organism>
<dbReference type="EMBL" id="BK015060">
    <property type="protein sequence ID" value="DAD89383.1"/>
    <property type="molecule type" value="Genomic_DNA"/>
</dbReference>
<protein>
    <submittedName>
        <fullName evidence="1">Uncharacterized protein</fullName>
    </submittedName>
</protein>